<gene>
    <name evidence="1" type="ORF">EG68_00449</name>
</gene>
<organism evidence="1 2">
    <name type="scientific">Paragonimus skrjabini miyazakii</name>
    <dbReference type="NCBI Taxonomy" id="59628"/>
    <lineage>
        <taxon>Eukaryota</taxon>
        <taxon>Metazoa</taxon>
        <taxon>Spiralia</taxon>
        <taxon>Lophotrochozoa</taxon>
        <taxon>Platyhelminthes</taxon>
        <taxon>Trematoda</taxon>
        <taxon>Digenea</taxon>
        <taxon>Plagiorchiida</taxon>
        <taxon>Troglotremata</taxon>
        <taxon>Troglotrematidae</taxon>
        <taxon>Paragonimus</taxon>
    </lineage>
</organism>
<dbReference type="EMBL" id="JTDE01000111">
    <property type="protein sequence ID" value="KAF7262286.1"/>
    <property type="molecule type" value="Genomic_DNA"/>
</dbReference>
<reference evidence="1" key="1">
    <citation type="submission" date="2019-07" db="EMBL/GenBank/DDBJ databases">
        <title>Annotation for the trematode Paragonimus miyazaki's.</title>
        <authorList>
            <person name="Choi Y.-J."/>
        </authorList>
    </citation>
    <scope>NUCLEOTIDE SEQUENCE</scope>
    <source>
        <strain evidence="1">Japan</strain>
    </source>
</reference>
<proteinExistence type="predicted"/>
<evidence type="ECO:0000313" key="2">
    <source>
        <dbReference type="Proteomes" id="UP000822476"/>
    </source>
</evidence>
<dbReference type="Proteomes" id="UP000822476">
    <property type="component" value="Unassembled WGS sequence"/>
</dbReference>
<protein>
    <submittedName>
        <fullName evidence="1">Uncharacterized protein</fullName>
    </submittedName>
</protein>
<dbReference type="OrthoDB" id="6296568at2759"/>
<keyword evidence="2" id="KW-1185">Reference proteome</keyword>
<dbReference type="AlphaFoldDB" id="A0A8S9Z9E5"/>
<name>A0A8S9Z9E5_9TREM</name>
<comment type="caution">
    <text evidence="1">The sequence shown here is derived from an EMBL/GenBank/DDBJ whole genome shotgun (WGS) entry which is preliminary data.</text>
</comment>
<accession>A0A8S9Z9E5</accession>
<sequence>MHPSNMDCIHTDVCKYLTETSYFKSALSMACTLFPDQTTRPHKNYKYVWCLHLTFETDTLQIYLYSPVTMQTVGQRLLGAFFLIYFIVLCSQVDAIPRYAFAPYEDIGSMAESYPVREIYFP</sequence>
<evidence type="ECO:0000313" key="1">
    <source>
        <dbReference type="EMBL" id="KAF7262286.1"/>
    </source>
</evidence>